<dbReference type="InterPro" id="IPR015349">
    <property type="entry name" value="OCT_dom"/>
</dbReference>
<evidence type="ECO:0000256" key="2">
    <source>
        <dbReference type="ARBA" id="ARBA00007699"/>
    </source>
</evidence>
<dbReference type="SUPFAM" id="SSF56112">
    <property type="entry name" value="Protein kinase-like (PK-like)"/>
    <property type="match status" value="1"/>
</dbReference>
<proteinExistence type="inferred from homology"/>
<evidence type="ECO:0000259" key="12">
    <source>
        <dbReference type="PROSITE" id="PS51710"/>
    </source>
</evidence>
<feature type="region of interest" description="Disordered" evidence="10">
    <location>
        <begin position="885"/>
        <end position="904"/>
    </location>
</feature>
<dbReference type="AlphaFoldDB" id="A0AAW2RA37"/>
<keyword evidence="7" id="KW-0460">Magnesium</keyword>
<evidence type="ECO:0000256" key="10">
    <source>
        <dbReference type="SAM" id="MobiDB-lite"/>
    </source>
</evidence>
<dbReference type="EMBL" id="JACGWM010000004">
    <property type="protein sequence ID" value="KAL0376481.1"/>
    <property type="molecule type" value="Genomic_DNA"/>
</dbReference>
<dbReference type="InterPro" id="IPR036726">
    <property type="entry name" value="GTP1_OBG_dom_sf"/>
</dbReference>
<feature type="compositionally biased region" description="Acidic residues" evidence="10">
    <location>
        <begin position="459"/>
        <end position="473"/>
    </location>
</feature>
<dbReference type="Gene3D" id="2.70.210.12">
    <property type="entry name" value="GTP1/OBG domain"/>
    <property type="match status" value="2"/>
</dbReference>
<comment type="similarity">
    <text evidence="3">Belongs to the protein kinase superfamily. TKL Ser/Thr protein kinase family. ROCO subfamily.</text>
</comment>
<comment type="cofactor">
    <cofactor evidence="1">
        <name>Mg(2+)</name>
        <dbReference type="ChEBI" id="CHEBI:18420"/>
    </cofactor>
</comment>
<evidence type="ECO:0000259" key="11">
    <source>
        <dbReference type="PROSITE" id="PS50011"/>
    </source>
</evidence>
<dbReference type="InterPro" id="IPR045086">
    <property type="entry name" value="OBG_GTPase"/>
</dbReference>
<evidence type="ECO:0000259" key="13">
    <source>
        <dbReference type="PROSITE" id="PS51881"/>
    </source>
</evidence>
<feature type="domain" description="Protein kinase" evidence="11">
    <location>
        <begin position="73"/>
        <end position="342"/>
    </location>
</feature>
<keyword evidence="5 9" id="KW-0547">Nucleotide-binding</keyword>
<evidence type="ECO:0000256" key="8">
    <source>
        <dbReference type="ARBA" id="ARBA00023134"/>
    </source>
</evidence>
<comment type="caution">
    <text evidence="15">The sequence shown here is derived from an EMBL/GenBank/DDBJ whole genome shotgun (WGS) entry which is preliminary data.</text>
</comment>
<dbReference type="GO" id="GO:0003924">
    <property type="term" value="F:GTPase activity"/>
    <property type="evidence" value="ECO:0007669"/>
    <property type="project" value="InterPro"/>
</dbReference>
<evidence type="ECO:0000256" key="6">
    <source>
        <dbReference type="ARBA" id="ARBA00022840"/>
    </source>
</evidence>
<protein>
    <submittedName>
        <fullName evidence="15">GTP-binding protein OBGC, chloroplastic</fullName>
    </submittedName>
</protein>
<dbReference type="GO" id="GO:0000287">
    <property type="term" value="F:magnesium ion binding"/>
    <property type="evidence" value="ECO:0007669"/>
    <property type="project" value="InterPro"/>
</dbReference>
<feature type="region of interest" description="Disordered" evidence="10">
    <location>
        <begin position="457"/>
        <end position="479"/>
    </location>
</feature>
<evidence type="ECO:0000256" key="9">
    <source>
        <dbReference type="PROSITE-ProRule" id="PRU10141"/>
    </source>
</evidence>
<keyword evidence="4" id="KW-0479">Metal-binding</keyword>
<dbReference type="Gene3D" id="3.40.50.300">
    <property type="entry name" value="P-loop containing nucleotide triphosphate hydrolases"/>
    <property type="match status" value="1"/>
</dbReference>
<evidence type="ECO:0000256" key="5">
    <source>
        <dbReference type="ARBA" id="ARBA00022741"/>
    </source>
</evidence>
<dbReference type="GO" id="GO:0004672">
    <property type="term" value="F:protein kinase activity"/>
    <property type="evidence" value="ECO:0007669"/>
    <property type="project" value="InterPro"/>
</dbReference>
<evidence type="ECO:0000313" key="15">
    <source>
        <dbReference type="EMBL" id="KAL0376481.1"/>
    </source>
</evidence>
<evidence type="ECO:0000256" key="4">
    <source>
        <dbReference type="ARBA" id="ARBA00022723"/>
    </source>
</evidence>
<dbReference type="Gene3D" id="3.30.200.20">
    <property type="entry name" value="Phosphorylase Kinase, domain 1"/>
    <property type="match status" value="1"/>
</dbReference>
<dbReference type="PROSITE" id="PS00107">
    <property type="entry name" value="PROTEIN_KINASE_ATP"/>
    <property type="match status" value="1"/>
</dbReference>
<keyword evidence="6 9" id="KW-0067">ATP-binding</keyword>
<evidence type="ECO:0000256" key="1">
    <source>
        <dbReference type="ARBA" id="ARBA00001946"/>
    </source>
</evidence>
<dbReference type="InterPro" id="IPR006074">
    <property type="entry name" value="GTP1-OBG_CS"/>
</dbReference>
<dbReference type="InterPro" id="IPR027417">
    <property type="entry name" value="P-loop_NTPase"/>
</dbReference>
<feature type="domain" description="OBG-type G" evidence="12">
    <location>
        <begin position="612"/>
        <end position="780"/>
    </location>
</feature>
<feature type="domain" description="OCT" evidence="13">
    <location>
        <begin position="806"/>
        <end position="885"/>
    </location>
</feature>
<comment type="similarity">
    <text evidence="2">Belongs to the TRAFAC class OBG-HflX-like GTPase superfamily. OBG GTPase family.</text>
</comment>
<dbReference type="InterPro" id="IPR001245">
    <property type="entry name" value="Ser-Thr/Tyr_kinase_cat_dom"/>
</dbReference>
<dbReference type="GO" id="GO:0005739">
    <property type="term" value="C:mitochondrion"/>
    <property type="evidence" value="ECO:0007669"/>
    <property type="project" value="TreeGrafter"/>
</dbReference>
<dbReference type="PRINTS" id="PR00326">
    <property type="entry name" value="GTP1OBG"/>
</dbReference>
<dbReference type="InterPro" id="IPR036346">
    <property type="entry name" value="GTP-bd_prot_GTP1/OBG_C_sf"/>
</dbReference>
<dbReference type="NCBIfam" id="TIGR02729">
    <property type="entry name" value="Obg_CgtA"/>
    <property type="match status" value="1"/>
</dbReference>
<dbReference type="PROSITE" id="PS51881">
    <property type="entry name" value="OCT"/>
    <property type="match status" value="1"/>
</dbReference>
<feature type="compositionally biased region" description="Gly residues" evidence="10">
    <location>
        <begin position="508"/>
        <end position="519"/>
    </location>
</feature>
<dbReference type="NCBIfam" id="TIGR03595">
    <property type="entry name" value="Obg_CgtA_exten"/>
    <property type="match status" value="1"/>
</dbReference>
<accession>A0AAW2RA37</accession>
<dbReference type="PANTHER" id="PTHR11702">
    <property type="entry name" value="DEVELOPMENTALLY REGULATED GTP-BINDING PROTEIN-RELATED"/>
    <property type="match status" value="1"/>
</dbReference>
<feature type="compositionally biased region" description="Acidic residues" evidence="10">
    <location>
        <begin position="493"/>
        <end position="507"/>
    </location>
</feature>
<name>A0AAW2RA37_9LAMI</name>
<gene>
    <name evidence="15" type="ORF">Scaly_0765700</name>
</gene>
<dbReference type="InterPro" id="IPR006169">
    <property type="entry name" value="GTP1_OBG_dom"/>
</dbReference>
<sequence length="904" mass="100339">MWDSTFCRVDSRVGYHRKLCRKLSNKDSETGSSDPSAVVEMKRGPNALPPLPGPYNKVREFRIEELEQASRQFNENNLIGFGTFGLVFKGLLNDGTVVAIKRRSGHPRQEFTEEVAYLSGIQHRNLVKLLGFCQEKGSQILVFEYLPNGSMCSHLYDTGKDSVTKLEFKQRLSIAIGAAKGICHLHSLQPPVVHSNFKTANVLVDENFIAKVADAGVLKLLEKIEDAGSSSSSSFNAFRDPELGLHETFHDTNDIYSFGIFLLELISGKEATEKEAFLSNDSILQWVQEHLSLNDLVDYRLIGSFTAEGMRDLIRLMLKCMSFPGRERPRMGNVVVELDQILDKEMTTLWVKEWQLSLSGANCSHNESEKDEEDKQILRRHNAVEGGDATTFTRLPPKDDFVFDNLASQSVSEVIKLSDSNPAATRTRELDEKFGEKYGFDSRNGISQENLGLGYEGYEMTDDFDDENEENDEGSGKNMRFDYGRFELYEVGSDDEHDDEDDFDGEEGGPSGGDGGRGGNVYVEVDGAMNSLLPFRKSVHFRAGRGSHGQGQQKNGAKGENVVVKRALLLPGGRGGRGNASFKTGMNKVPKIAENGEEGPEMWLELELKLVADVGIVGAPNAGKSTFLSVISAAQPAIANYPFTTLLPNLGVVSFDYDATMVVADLPGLLEGAHRGFGLGHEFLRHTERCLVLVHIVDGSSEQPEYEFDAVRLELEMFSPELAEKPYIVAYNKMDLPEASENWPSFREALQARGIEPFCMSAVTRNGTQEVTNSAYELVCKNAANKEEGILDPTDLNYVADMMQKQRAAPISEFEISHDSSTKTWHVMGAGLQRFVQMTNWRYKDSERRFQHVLEACGVNKSLMKLGVKEGDTVIVGGMELVWHDAPDSSGPTSRKKRAAESVE</sequence>
<feature type="domain" description="Obg" evidence="14">
    <location>
        <begin position="559"/>
        <end position="611"/>
    </location>
</feature>
<organism evidence="15">
    <name type="scientific">Sesamum calycinum</name>
    <dbReference type="NCBI Taxonomy" id="2727403"/>
    <lineage>
        <taxon>Eukaryota</taxon>
        <taxon>Viridiplantae</taxon>
        <taxon>Streptophyta</taxon>
        <taxon>Embryophyta</taxon>
        <taxon>Tracheophyta</taxon>
        <taxon>Spermatophyta</taxon>
        <taxon>Magnoliopsida</taxon>
        <taxon>eudicotyledons</taxon>
        <taxon>Gunneridae</taxon>
        <taxon>Pentapetalae</taxon>
        <taxon>asterids</taxon>
        <taxon>lamiids</taxon>
        <taxon>Lamiales</taxon>
        <taxon>Pedaliaceae</taxon>
        <taxon>Sesamum</taxon>
    </lineage>
</organism>
<dbReference type="PROSITE" id="PS51710">
    <property type="entry name" value="G_OBG"/>
    <property type="match status" value="1"/>
</dbReference>
<dbReference type="PANTHER" id="PTHR11702:SF44">
    <property type="entry name" value="GTP-BINDING PROTEIN OBGC, CHLOROPLASTIC"/>
    <property type="match status" value="1"/>
</dbReference>
<dbReference type="PROSITE" id="PS00905">
    <property type="entry name" value="GTP1_OBG"/>
    <property type="match status" value="1"/>
</dbReference>
<reference evidence="15" key="2">
    <citation type="journal article" date="2024" name="Plant">
        <title>Genomic evolution and insights into agronomic trait innovations of Sesamum species.</title>
        <authorList>
            <person name="Miao H."/>
            <person name="Wang L."/>
            <person name="Qu L."/>
            <person name="Liu H."/>
            <person name="Sun Y."/>
            <person name="Le M."/>
            <person name="Wang Q."/>
            <person name="Wei S."/>
            <person name="Zheng Y."/>
            <person name="Lin W."/>
            <person name="Duan Y."/>
            <person name="Cao H."/>
            <person name="Xiong S."/>
            <person name="Wang X."/>
            <person name="Wei L."/>
            <person name="Li C."/>
            <person name="Ma Q."/>
            <person name="Ju M."/>
            <person name="Zhao R."/>
            <person name="Li G."/>
            <person name="Mu C."/>
            <person name="Tian Q."/>
            <person name="Mei H."/>
            <person name="Zhang T."/>
            <person name="Gao T."/>
            <person name="Zhang H."/>
        </authorList>
    </citation>
    <scope>NUCLEOTIDE SEQUENCE</scope>
    <source>
        <strain evidence="15">KEN8</strain>
    </source>
</reference>
<reference evidence="15" key="1">
    <citation type="submission" date="2020-06" db="EMBL/GenBank/DDBJ databases">
        <authorList>
            <person name="Li T."/>
            <person name="Hu X."/>
            <person name="Zhang T."/>
            <person name="Song X."/>
            <person name="Zhang H."/>
            <person name="Dai N."/>
            <person name="Sheng W."/>
            <person name="Hou X."/>
            <person name="Wei L."/>
        </authorList>
    </citation>
    <scope>NUCLEOTIDE SEQUENCE</scope>
    <source>
        <strain evidence="15">KEN8</strain>
        <tissue evidence="15">Leaf</tissue>
    </source>
</reference>
<evidence type="ECO:0000259" key="14">
    <source>
        <dbReference type="PROSITE" id="PS51883"/>
    </source>
</evidence>
<dbReference type="InterPro" id="IPR031167">
    <property type="entry name" value="G_OBG"/>
</dbReference>
<dbReference type="SUPFAM" id="SSF102741">
    <property type="entry name" value="Obg GTP-binding protein C-terminal domain"/>
    <property type="match status" value="1"/>
</dbReference>
<dbReference type="SUPFAM" id="SSF52540">
    <property type="entry name" value="P-loop containing nucleoside triphosphate hydrolases"/>
    <property type="match status" value="1"/>
</dbReference>
<feature type="region of interest" description="Disordered" evidence="10">
    <location>
        <begin position="493"/>
        <end position="520"/>
    </location>
</feature>
<dbReference type="InterPro" id="IPR014100">
    <property type="entry name" value="GTP-bd_Obg/CgtA"/>
</dbReference>
<dbReference type="InterPro" id="IPR000719">
    <property type="entry name" value="Prot_kinase_dom"/>
</dbReference>
<dbReference type="GO" id="GO:0042254">
    <property type="term" value="P:ribosome biogenesis"/>
    <property type="evidence" value="ECO:0007669"/>
    <property type="project" value="UniProtKB-UniRule"/>
</dbReference>
<dbReference type="InterPro" id="IPR017441">
    <property type="entry name" value="Protein_kinase_ATP_BS"/>
</dbReference>
<dbReference type="Pfam" id="PF07714">
    <property type="entry name" value="PK_Tyr_Ser-Thr"/>
    <property type="match status" value="1"/>
</dbReference>
<dbReference type="Pfam" id="PF01926">
    <property type="entry name" value="MMR_HSR1"/>
    <property type="match status" value="1"/>
</dbReference>
<dbReference type="SUPFAM" id="SSF82051">
    <property type="entry name" value="Obg GTP-binding protein N-terminal domain"/>
    <property type="match status" value="1"/>
</dbReference>
<feature type="binding site" evidence="9">
    <location>
        <position position="101"/>
    </location>
    <ligand>
        <name>ATP</name>
        <dbReference type="ChEBI" id="CHEBI:30616"/>
    </ligand>
</feature>
<dbReference type="FunFam" id="1.10.510.10:FF:000430">
    <property type="entry name" value="Protein kinase superfamily protein"/>
    <property type="match status" value="1"/>
</dbReference>
<dbReference type="PROSITE" id="PS50011">
    <property type="entry name" value="PROTEIN_KINASE_DOM"/>
    <property type="match status" value="1"/>
</dbReference>
<dbReference type="InterPro" id="IPR006073">
    <property type="entry name" value="GTP-bd"/>
</dbReference>
<dbReference type="InterPro" id="IPR011009">
    <property type="entry name" value="Kinase-like_dom_sf"/>
</dbReference>
<dbReference type="GO" id="GO:0005524">
    <property type="term" value="F:ATP binding"/>
    <property type="evidence" value="ECO:0007669"/>
    <property type="project" value="UniProtKB-UniRule"/>
</dbReference>
<evidence type="ECO:0000256" key="3">
    <source>
        <dbReference type="ARBA" id="ARBA00008171"/>
    </source>
</evidence>
<dbReference type="PROSITE" id="PS51883">
    <property type="entry name" value="OBG"/>
    <property type="match status" value="1"/>
</dbReference>
<feature type="region of interest" description="Disordered" evidence="10">
    <location>
        <begin position="24"/>
        <end position="51"/>
    </location>
</feature>
<dbReference type="Gene3D" id="1.10.510.10">
    <property type="entry name" value="Transferase(Phosphotransferase) domain 1"/>
    <property type="match status" value="1"/>
</dbReference>
<dbReference type="FunFam" id="3.30.200.20:FF:000162">
    <property type="entry name" value="Adenine nucleotide alpha hydrolase-like domain kinase"/>
    <property type="match status" value="1"/>
</dbReference>
<dbReference type="CDD" id="cd01898">
    <property type="entry name" value="Obg"/>
    <property type="match status" value="1"/>
</dbReference>
<dbReference type="Gene3D" id="3.30.300.350">
    <property type="entry name" value="GTP-binding protein OBG, C-terminal domain"/>
    <property type="match status" value="1"/>
</dbReference>
<dbReference type="Pfam" id="PF09269">
    <property type="entry name" value="DUF1967"/>
    <property type="match status" value="1"/>
</dbReference>
<evidence type="ECO:0000256" key="7">
    <source>
        <dbReference type="ARBA" id="ARBA00022842"/>
    </source>
</evidence>
<keyword evidence="8" id="KW-0342">GTP-binding</keyword>
<dbReference type="FunFam" id="3.40.50.300:FF:000515">
    <property type="entry name" value="GTPase Obg"/>
    <property type="match status" value="1"/>
</dbReference>
<dbReference type="GO" id="GO:0005525">
    <property type="term" value="F:GTP binding"/>
    <property type="evidence" value="ECO:0007669"/>
    <property type="project" value="UniProtKB-KW"/>
</dbReference>
<dbReference type="Pfam" id="PF01018">
    <property type="entry name" value="GTP1_OBG"/>
    <property type="match status" value="2"/>
</dbReference>